<dbReference type="Gene3D" id="3.40.630.30">
    <property type="match status" value="1"/>
</dbReference>
<proteinExistence type="predicted"/>
<comment type="caution">
    <text evidence="2">The sequence shown here is derived from an EMBL/GenBank/DDBJ whole genome shotgun (WGS) entry which is preliminary data.</text>
</comment>
<dbReference type="GO" id="GO:0016747">
    <property type="term" value="F:acyltransferase activity, transferring groups other than amino-acyl groups"/>
    <property type="evidence" value="ECO:0007669"/>
    <property type="project" value="InterPro"/>
</dbReference>
<evidence type="ECO:0000313" key="3">
    <source>
        <dbReference type="Proteomes" id="UP000664654"/>
    </source>
</evidence>
<keyword evidence="3" id="KW-1185">Reference proteome</keyword>
<dbReference type="AlphaFoldDB" id="A0A939IRR0"/>
<keyword evidence="2" id="KW-0808">Transferase</keyword>
<dbReference type="EC" id="2.3.1.202" evidence="2"/>
<dbReference type="NCBIfam" id="TIGR03585">
    <property type="entry name" value="PseH"/>
    <property type="match status" value="1"/>
</dbReference>
<gene>
    <name evidence="2" type="primary">pseH</name>
    <name evidence="2" type="ORF">J0A66_14030</name>
</gene>
<protein>
    <submittedName>
        <fullName evidence="2">UDP-4-amino-4, 6-dideoxy-N-acetyl-beta-L-altrosamine N-acetyltransferase</fullName>
        <ecNumber evidence="2">2.3.1.202</ecNumber>
    </submittedName>
</protein>
<keyword evidence="2" id="KW-0012">Acyltransferase</keyword>
<dbReference type="RefSeq" id="WP_206574465.1">
    <property type="nucleotide sequence ID" value="NZ_JAFKCV010000008.1"/>
</dbReference>
<dbReference type="InterPro" id="IPR000182">
    <property type="entry name" value="GNAT_dom"/>
</dbReference>
<dbReference type="InterPro" id="IPR020036">
    <property type="entry name" value="PseH"/>
</dbReference>
<evidence type="ECO:0000313" key="2">
    <source>
        <dbReference type="EMBL" id="MBN7826349.1"/>
    </source>
</evidence>
<accession>A0A939IRR0</accession>
<reference evidence="2" key="1">
    <citation type="submission" date="2021-03" db="EMBL/GenBank/DDBJ databases">
        <title>novel species isolated from a fishpond in China.</title>
        <authorList>
            <person name="Lu H."/>
            <person name="Cai Z."/>
        </authorList>
    </citation>
    <scope>NUCLEOTIDE SEQUENCE</scope>
    <source>
        <strain evidence="2">JCM 30855</strain>
    </source>
</reference>
<name>A0A939IRR0_9ALTE</name>
<dbReference type="SUPFAM" id="SSF55729">
    <property type="entry name" value="Acyl-CoA N-acyltransferases (Nat)"/>
    <property type="match status" value="1"/>
</dbReference>
<dbReference type="EMBL" id="JAFKCV010000008">
    <property type="protein sequence ID" value="MBN7826349.1"/>
    <property type="molecule type" value="Genomic_DNA"/>
</dbReference>
<organism evidence="2 3">
    <name type="scientific">Bowmanella dokdonensis</name>
    <dbReference type="NCBI Taxonomy" id="751969"/>
    <lineage>
        <taxon>Bacteria</taxon>
        <taxon>Pseudomonadati</taxon>
        <taxon>Pseudomonadota</taxon>
        <taxon>Gammaproteobacteria</taxon>
        <taxon>Alteromonadales</taxon>
        <taxon>Alteromonadaceae</taxon>
        <taxon>Bowmanella</taxon>
    </lineage>
</organism>
<dbReference type="PROSITE" id="PS51186">
    <property type="entry name" value="GNAT"/>
    <property type="match status" value="1"/>
</dbReference>
<dbReference type="Pfam" id="PF13302">
    <property type="entry name" value="Acetyltransf_3"/>
    <property type="match status" value="1"/>
</dbReference>
<sequence length="192" mass="22795">MRKQYPNSLFRRLDEQHLKRVWEWRNAPRVRDFMHNDQPISWQQHLDWFERLAKDASRSFWVFYQNERPVGVLNFSGLDSLTPEWGCYLGETDIWPGSGLLLEVAALDYAATWPEEKFLLAEVLSFNQSMVKLHRLFQYEELPSRPGGTRQGLSYDVLRFRYPVKHWPGQRNSVLARLPGQIRQASQLIEFV</sequence>
<evidence type="ECO:0000259" key="1">
    <source>
        <dbReference type="PROSITE" id="PS51186"/>
    </source>
</evidence>
<dbReference type="Proteomes" id="UP000664654">
    <property type="component" value="Unassembled WGS sequence"/>
</dbReference>
<feature type="domain" description="N-acetyltransferase" evidence="1">
    <location>
        <begin position="8"/>
        <end position="181"/>
    </location>
</feature>
<dbReference type="InterPro" id="IPR016181">
    <property type="entry name" value="Acyl_CoA_acyltransferase"/>
</dbReference>